<comment type="caution">
    <text evidence="1">The sequence shown here is derived from an EMBL/GenBank/DDBJ whole genome shotgun (WGS) entry which is preliminary data.</text>
</comment>
<evidence type="ECO:0000313" key="1">
    <source>
        <dbReference type="EMBL" id="MFC5437692.1"/>
    </source>
</evidence>
<organism evidence="1 2">
    <name type="scientific">Rhodanobacter umsongensis</name>
    <dbReference type="NCBI Taxonomy" id="633153"/>
    <lineage>
        <taxon>Bacteria</taxon>
        <taxon>Pseudomonadati</taxon>
        <taxon>Pseudomonadota</taxon>
        <taxon>Gammaproteobacteria</taxon>
        <taxon>Lysobacterales</taxon>
        <taxon>Rhodanobacteraceae</taxon>
        <taxon>Rhodanobacter</taxon>
    </lineage>
</organism>
<accession>A0ABW0JNQ9</accession>
<evidence type="ECO:0000313" key="2">
    <source>
        <dbReference type="Proteomes" id="UP001596013"/>
    </source>
</evidence>
<reference evidence="2" key="1">
    <citation type="journal article" date="2019" name="Int. J. Syst. Evol. Microbiol.">
        <title>The Global Catalogue of Microorganisms (GCM) 10K type strain sequencing project: providing services to taxonomists for standard genome sequencing and annotation.</title>
        <authorList>
            <consortium name="The Broad Institute Genomics Platform"/>
            <consortium name="The Broad Institute Genome Sequencing Center for Infectious Disease"/>
            <person name="Wu L."/>
            <person name="Ma J."/>
        </authorList>
    </citation>
    <scope>NUCLEOTIDE SEQUENCE [LARGE SCALE GENOMIC DNA]</scope>
    <source>
        <strain evidence="2">JCM 17130</strain>
    </source>
</reference>
<dbReference type="EMBL" id="JBHSMK010000009">
    <property type="protein sequence ID" value="MFC5437692.1"/>
    <property type="molecule type" value="Genomic_DNA"/>
</dbReference>
<dbReference type="Proteomes" id="UP001596013">
    <property type="component" value="Unassembled WGS sequence"/>
</dbReference>
<proteinExistence type="predicted"/>
<sequence>MGGDDGLQRRHVGADCALVVDAPQIRRQVDCVVHRHVCEIGPIILAGRGTPRR</sequence>
<protein>
    <submittedName>
        <fullName evidence="1">Uncharacterized protein</fullName>
    </submittedName>
</protein>
<gene>
    <name evidence="1" type="ORF">ACFPME_14110</name>
</gene>
<keyword evidence="2" id="KW-1185">Reference proteome</keyword>
<name>A0ABW0JNQ9_9GAMM</name>
<dbReference type="RefSeq" id="WP_377306288.1">
    <property type="nucleotide sequence ID" value="NZ_JBHSMK010000009.1"/>
</dbReference>